<organism evidence="2 3">
    <name type="scientific">Triparma columacea</name>
    <dbReference type="NCBI Taxonomy" id="722753"/>
    <lineage>
        <taxon>Eukaryota</taxon>
        <taxon>Sar</taxon>
        <taxon>Stramenopiles</taxon>
        <taxon>Ochrophyta</taxon>
        <taxon>Bolidophyceae</taxon>
        <taxon>Parmales</taxon>
        <taxon>Triparmaceae</taxon>
        <taxon>Triparma</taxon>
    </lineage>
</organism>
<dbReference type="Gene3D" id="3.40.50.720">
    <property type="entry name" value="NAD(P)-binding Rossmann-like Domain"/>
    <property type="match status" value="1"/>
</dbReference>
<dbReference type="OrthoDB" id="10259101at2759"/>
<dbReference type="AlphaFoldDB" id="A0A9W7G141"/>
<comment type="caution">
    <text evidence="2">The sequence shown here is derived from an EMBL/GenBank/DDBJ whole genome shotgun (WGS) entry which is preliminary data.</text>
</comment>
<proteinExistence type="predicted"/>
<gene>
    <name evidence="2" type="ORF">TrCOL_g1866</name>
</gene>
<keyword evidence="1" id="KW-1133">Transmembrane helix</keyword>
<dbReference type="GO" id="GO:0005739">
    <property type="term" value="C:mitochondrion"/>
    <property type="evidence" value="ECO:0007669"/>
    <property type="project" value="TreeGrafter"/>
</dbReference>
<keyword evidence="3" id="KW-1185">Reference proteome</keyword>
<accession>A0A9W7G141</accession>
<dbReference type="InterPro" id="IPR051207">
    <property type="entry name" value="ComplexI_NDUFA9_subunit"/>
</dbReference>
<keyword evidence="1" id="KW-0812">Transmembrane</keyword>
<dbReference type="SUPFAM" id="SSF51735">
    <property type="entry name" value="NAD(P)-binding Rossmann-fold domains"/>
    <property type="match status" value="1"/>
</dbReference>
<sequence length="285" mass="30146">MAIKNSCVYSGILFLVLLYGHLPTINSIVLLLGGNGYVGSTINDALNSKGITTVTVGRSPSNKSISPLSTHVTFDLVSETPTLSSLLSSTPHPPSSVEAVVHSIGCLLDTSSGLGGLNKYASGTGKDPSGSYDQVTKGTVEKMVGMLDGHDWGPDTVGPKVVFVSAAEAGWNSGNGGDVVERFLAPEWLRRYLKAKRSAEGIIKDSGREHFILRPSIIYSDGDMGSLGARVGFTLGERAGLKFVEGPIEVKTLAEGARIMIEGKGEGGVWNGERIKELVKKERRS</sequence>
<dbReference type="Proteomes" id="UP001165065">
    <property type="component" value="Unassembled WGS sequence"/>
</dbReference>
<evidence type="ECO:0008006" key="4">
    <source>
        <dbReference type="Google" id="ProtNLM"/>
    </source>
</evidence>
<dbReference type="PANTHER" id="PTHR12126:SF15">
    <property type="entry name" value="NAD(P)-BINDING DOMAIN-CONTAINING PROTEIN"/>
    <property type="match status" value="1"/>
</dbReference>
<dbReference type="GO" id="GO:0044877">
    <property type="term" value="F:protein-containing complex binding"/>
    <property type="evidence" value="ECO:0007669"/>
    <property type="project" value="TreeGrafter"/>
</dbReference>
<dbReference type="EMBL" id="BRYA01000009">
    <property type="protein sequence ID" value="GMI31601.1"/>
    <property type="molecule type" value="Genomic_DNA"/>
</dbReference>
<feature type="transmembrane region" description="Helical" evidence="1">
    <location>
        <begin position="12"/>
        <end position="33"/>
    </location>
</feature>
<reference evidence="3" key="1">
    <citation type="journal article" date="2023" name="Commun. Biol.">
        <title>Genome analysis of Parmales, the sister group of diatoms, reveals the evolutionary specialization of diatoms from phago-mixotrophs to photoautotrophs.</title>
        <authorList>
            <person name="Ban H."/>
            <person name="Sato S."/>
            <person name="Yoshikawa S."/>
            <person name="Yamada K."/>
            <person name="Nakamura Y."/>
            <person name="Ichinomiya M."/>
            <person name="Sato N."/>
            <person name="Blanc-Mathieu R."/>
            <person name="Endo H."/>
            <person name="Kuwata A."/>
            <person name="Ogata H."/>
        </authorList>
    </citation>
    <scope>NUCLEOTIDE SEQUENCE [LARGE SCALE GENOMIC DNA]</scope>
</reference>
<evidence type="ECO:0000313" key="3">
    <source>
        <dbReference type="Proteomes" id="UP001165065"/>
    </source>
</evidence>
<protein>
    <recommendedName>
        <fullName evidence="4">NAD(P)-binding domain-containing protein</fullName>
    </recommendedName>
</protein>
<name>A0A9W7G141_9STRA</name>
<dbReference type="InterPro" id="IPR036291">
    <property type="entry name" value="NAD(P)-bd_dom_sf"/>
</dbReference>
<evidence type="ECO:0000256" key="1">
    <source>
        <dbReference type="SAM" id="Phobius"/>
    </source>
</evidence>
<evidence type="ECO:0000313" key="2">
    <source>
        <dbReference type="EMBL" id="GMI31601.1"/>
    </source>
</evidence>
<dbReference type="PANTHER" id="PTHR12126">
    <property type="entry name" value="NADH-UBIQUINONE OXIDOREDUCTASE 39 KDA SUBUNIT-RELATED"/>
    <property type="match status" value="1"/>
</dbReference>
<keyword evidence="1" id="KW-0472">Membrane</keyword>